<proteinExistence type="predicted"/>
<accession>A0A2G9RHB5</accession>
<dbReference type="EMBL" id="KV937961">
    <property type="protein sequence ID" value="PIO27267.1"/>
    <property type="molecule type" value="Genomic_DNA"/>
</dbReference>
<protein>
    <submittedName>
        <fullName evidence="1">Uncharacterized protein</fullName>
    </submittedName>
</protein>
<dbReference type="Proteomes" id="UP000228934">
    <property type="component" value="Unassembled WGS sequence"/>
</dbReference>
<organism evidence="1 2">
    <name type="scientific">Aquarana catesbeiana</name>
    <name type="common">American bullfrog</name>
    <name type="synonym">Rana catesbeiana</name>
    <dbReference type="NCBI Taxonomy" id="8400"/>
    <lineage>
        <taxon>Eukaryota</taxon>
        <taxon>Metazoa</taxon>
        <taxon>Chordata</taxon>
        <taxon>Craniata</taxon>
        <taxon>Vertebrata</taxon>
        <taxon>Euteleostomi</taxon>
        <taxon>Amphibia</taxon>
        <taxon>Batrachia</taxon>
        <taxon>Anura</taxon>
        <taxon>Neobatrachia</taxon>
        <taxon>Ranoidea</taxon>
        <taxon>Ranidae</taxon>
        <taxon>Aquarana</taxon>
    </lineage>
</organism>
<evidence type="ECO:0000313" key="2">
    <source>
        <dbReference type="Proteomes" id="UP000228934"/>
    </source>
</evidence>
<dbReference type="AlphaFoldDB" id="A0A2G9RHB5"/>
<dbReference type="Gene3D" id="3.90.70.10">
    <property type="entry name" value="Cysteine proteinases"/>
    <property type="match status" value="1"/>
</dbReference>
<gene>
    <name evidence="1" type="ORF">AB205_0090220</name>
</gene>
<dbReference type="InterPro" id="IPR038765">
    <property type="entry name" value="Papain-like_cys_pep_sf"/>
</dbReference>
<dbReference type="OrthoDB" id="265776at2759"/>
<name>A0A2G9RHB5_AQUCT</name>
<dbReference type="SUPFAM" id="SSF54001">
    <property type="entry name" value="Cysteine proteinases"/>
    <property type="match status" value="1"/>
</dbReference>
<keyword evidence="2" id="KW-1185">Reference proteome</keyword>
<reference evidence="2" key="1">
    <citation type="journal article" date="2017" name="Nat. Commun.">
        <title>The North American bullfrog draft genome provides insight into hormonal regulation of long noncoding RNA.</title>
        <authorList>
            <person name="Hammond S.A."/>
            <person name="Warren R.L."/>
            <person name="Vandervalk B.P."/>
            <person name="Kucuk E."/>
            <person name="Khan H."/>
            <person name="Gibb E.A."/>
            <person name="Pandoh P."/>
            <person name="Kirk H."/>
            <person name="Zhao Y."/>
            <person name="Jones M."/>
            <person name="Mungall A.J."/>
            <person name="Coope R."/>
            <person name="Pleasance S."/>
            <person name="Moore R.A."/>
            <person name="Holt R.A."/>
            <person name="Round J.M."/>
            <person name="Ohora S."/>
            <person name="Walle B.V."/>
            <person name="Veldhoen N."/>
            <person name="Helbing C.C."/>
            <person name="Birol I."/>
        </authorList>
    </citation>
    <scope>NUCLEOTIDE SEQUENCE [LARGE SCALE GENOMIC DNA]</scope>
</reference>
<feature type="non-terminal residue" evidence="1">
    <location>
        <position position="1"/>
    </location>
</feature>
<evidence type="ECO:0000313" key="1">
    <source>
        <dbReference type="EMBL" id="PIO27267.1"/>
    </source>
</evidence>
<sequence>EVADEAWLRHKMRNDSFVVDLFQGQYKSKLVCPVCAKFLVSISKENSSASDVLESISQSVRVKMENLRLAEVAKHRFHRMFRPSCSVDSVSPSDVLLCFEVLSPELAKERVLVLQVQQRPGVSSDLHPPGTAPRGLCKR</sequence>